<dbReference type="EMBL" id="JOKG01000009">
    <property type="protein sequence ID" value="KEQ11299.1"/>
    <property type="molecule type" value="Genomic_DNA"/>
</dbReference>
<comment type="caution">
    <text evidence="1">The sequence shown here is derived from an EMBL/GenBank/DDBJ whole genome shotgun (WGS) entry which is preliminary data.</text>
</comment>
<evidence type="ECO:0000313" key="2">
    <source>
        <dbReference type="EMBL" id="KEQ11299.1"/>
    </source>
</evidence>
<protein>
    <submittedName>
        <fullName evidence="1">Uncharacterized protein</fullName>
    </submittedName>
</protein>
<accession>A0A081MYH6</accession>
<dbReference type="RefSeq" id="WP_034880019.1">
    <property type="nucleotide sequence ID" value="NZ_JOKG01000009.1"/>
</dbReference>
<organism evidence="1 3">
    <name type="scientific">Endozoicomonas montiporae</name>
    <dbReference type="NCBI Taxonomy" id="1027273"/>
    <lineage>
        <taxon>Bacteria</taxon>
        <taxon>Pseudomonadati</taxon>
        <taxon>Pseudomonadota</taxon>
        <taxon>Gammaproteobacteria</taxon>
        <taxon>Oceanospirillales</taxon>
        <taxon>Endozoicomonadaceae</taxon>
        <taxon>Endozoicomonas</taxon>
    </lineage>
</organism>
<name>A0A081MYH6_9GAMM</name>
<evidence type="ECO:0000313" key="3">
    <source>
        <dbReference type="Proteomes" id="UP000028006"/>
    </source>
</evidence>
<dbReference type="Proteomes" id="UP000028006">
    <property type="component" value="Unassembled WGS sequence"/>
</dbReference>
<dbReference type="AlphaFoldDB" id="A0A081MYH6"/>
<evidence type="ECO:0000313" key="1">
    <source>
        <dbReference type="EMBL" id="KEQ11249.1"/>
    </source>
</evidence>
<gene>
    <name evidence="2" type="ORF">GZ77_26175</name>
    <name evidence="1" type="ORF">GZ77_26500</name>
</gene>
<keyword evidence="3" id="KW-1185">Reference proteome</keyword>
<proteinExistence type="predicted"/>
<reference evidence="1 3" key="1">
    <citation type="submission" date="2014-06" db="EMBL/GenBank/DDBJ databases">
        <title>Whole Genome Sequences of Three Symbiotic Endozoicomonas Bacteria.</title>
        <authorList>
            <person name="Neave M.J."/>
            <person name="Apprill A."/>
            <person name="Voolstra C.R."/>
        </authorList>
    </citation>
    <scope>NUCLEOTIDE SEQUENCE [LARGE SCALE GENOMIC DNA]</scope>
    <source>
        <strain evidence="1 3">LMG 24815</strain>
    </source>
</reference>
<sequence length="123" mass="13378">MSFNILPEGVLAMCNPSKECCGKCQKKQALDQVKEAVSRYSYPGQSEPTSDDVQVMAKYIKTVWSRIGELEEGLKLALEDLPDEGLVMGDHKKALLNSIKYLKFVESGLASEGQAGGSALTVH</sequence>
<dbReference type="EMBL" id="JOKG01000011">
    <property type="protein sequence ID" value="KEQ11249.1"/>
    <property type="molecule type" value="Genomic_DNA"/>
</dbReference>